<sequence>MLNNVNNEINKCNKRQFVMATLVSTTELFDMDFSLLCDFQQHLKISCTDLQKSQIASKRIIRNKRTIFILNIFSQNQHTHGESRLLDPRGDIRSKMKINAAHADISVKDVDSYLEMMRQKFYFMYPENFKPSLVIFSYYVPCTCAKHNCALVVSEFSKKAKENVYVGYSDVISGTDEDLSVRLMESAGAQVIRPGDLYLSAIMNAHKEDLLVKAFPLPKSQHLTSMKQHACSTMDEVLSDNQLQSAAVNIIQPNDEYWDDIHLNTREGNFHRDALPPLKCEFLARMKHHQATANMKHHQSTAIMKHHQATTIMKDNNNEVPLKVISSIRLREQIIIKRLKRKQSKKRSKRLMLQMKLV</sequence>
<evidence type="ECO:0000313" key="2">
    <source>
        <dbReference type="Proteomes" id="UP000828390"/>
    </source>
</evidence>
<accession>A0A9D4DB52</accession>
<gene>
    <name evidence="1" type="ORF">DPMN_048600</name>
</gene>
<evidence type="ECO:0000313" key="1">
    <source>
        <dbReference type="EMBL" id="KAH3741870.1"/>
    </source>
</evidence>
<proteinExistence type="predicted"/>
<comment type="caution">
    <text evidence="1">The sequence shown here is derived from an EMBL/GenBank/DDBJ whole genome shotgun (WGS) entry which is preliminary data.</text>
</comment>
<protein>
    <submittedName>
        <fullName evidence="1">Uncharacterized protein</fullName>
    </submittedName>
</protein>
<dbReference type="Proteomes" id="UP000828390">
    <property type="component" value="Unassembled WGS sequence"/>
</dbReference>
<dbReference type="EMBL" id="JAIWYP010000011">
    <property type="protein sequence ID" value="KAH3741870.1"/>
    <property type="molecule type" value="Genomic_DNA"/>
</dbReference>
<organism evidence="1 2">
    <name type="scientific">Dreissena polymorpha</name>
    <name type="common">Zebra mussel</name>
    <name type="synonym">Mytilus polymorpha</name>
    <dbReference type="NCBI Taxonomy" id="45954"/>
    <lineage>
        <taxon>Eukaryota</taxon>
        <taxon>Metazoa</taxon>
        <taxon>Spiralia</taxon>
        <taxon>Lophotrochozoa</taxon>
        <taxon>Mollusca</taxon>
        <taxon>Bivalvia</taxon>
        <taxon>Autobranchia</taxon>
        <taxon>Heteroconchia</taxon>
        <taxon>Euheterodonta</taxon>
        <taxon>Imparidentia</taxon>
        <taxon>Neoheterodontei</taxon>
        <taxon>Myida</taxon>
        <taxon>Dreissenoidea</taxon>
        <taxon>Dreissenidae</taxon>
        <taxon>Dreissena</taxon>
    </lineage>
</organism>
<name>A0A9D4DB52_DREPO</name>
<reference evidence="1" key="2">
    <citation type="submission" date="2020-11" db="EMBL/GenBank/DDBJ databases">
        <authorList>
            <person name="McCartney M.A."/>
            <person name="Auch B."/>
            <person name="Kono T."/>
            <person name="Mallez S."/>
            <person name="Becker A."/>
            <person name="Gohl D.M."/>
            <person name="Silverstein K.A.T."/>
            <person name="Koren S."/>
            <person name="Bechman K.B."/>
            <person name="Herman A."/>
            <person name="Abrahante J.E."/>
            <person name="Garbe J."/>
        </authorList>
    </citation>
    <scope>NUCLEOTIDE SEQUENCE</scope>
    <source>
        <strain evidence="1">Duluth1</strain>
        <tissue evidence="1">Whole animal</tissue>
    </source>
</reference>
<keyword evidence="2" id="KW-1185">Reference proteome</keyword>
<dbReference type="AlphaFoldDB" id="A0A9D4DB52"/>
<reference evidence="1" key="1">
    <citation type="journal article" date="2019" name="bioRxiv">
        <title>The Genome of the Zebra Mussel, Dreissena polymorpha: A Resource for Invasive Species Research.</title>
        <authorList>
            <person name="McCartney M.A."/>
            <person name="Auch B."/>
            <person name="Kono T."/>
            <person name="Mallez S."/>
            <person name="Zhang Y."/>
            <person name="Obille A."/>
            <person name="Becker A."/>
            <person name="Abrahante J.E."/>
            <person name="Garbe J."/>
            <person name="Badalamenti J.P."/>
            <person name="Herman A."/>
            <person name="Mangelson H."/>
            <person name="Liachko I."/>
            <person name="Sullivan S."/>
            <person name="Sone E.D."/>
            <person name="Koren S."/>
            <person name="Silverstein K.A.T."/>
            <person name="Beckman K.B."/>
            <person name="Gohl D.M."/>
        </authorList>
    </citation>
    <scope>NUCLEOTIDE SEQUENCE</scope>
    <source>
        <strain evidence="1">Duluth1</strain>
        <tissue evidence="1">Whole animal</tissue>
    </source>
</reference>